<dbReference type="InterPro" id="IPR001258">
    <property type="entry name" value="NHL_repeat"/>
</dbReference>
<dbReference type="Pfam" id="PF01436">
    <property type="entry name" value="NHL"/>
    <property type="match status" value="1"/>
</dbReference>
<dbReference type="SUPFAM" id="SSF101898">
    <property type="entry name" value="NHL repeat"/>
    <property type="match status" value="1"/>
</dbReference>
<dbReference type="Gene3D" id="2.120.10.30">
    <property type="entry name" value="TolB, C-terminal domain"/>
    <property type="match status" value="1"/>
</dbReference>
<keyword evidence="1" id="KW-0677">Repeat</keyword>
<comment type="caution">
    <text evidence="3">The sequence shown here is derived from an EMBL/GenBank/DDBJ whole genome shotgun (WGS) entry which is preliminary data.</text>
</comment>
<organism evidence="3 5">
    <name type="scientific">Didymodactylos carnosus</name>
    <dbReference type="NCBI Taxonomy" id="1234261"/>
    <lineage>
        <taxon>Eukaryota</taxon>
        <taxon>Metazoa</taxon>
        <taxon>Spiralia</taxon>
        <taxon>Gnathifera</taxon>
        <taxon>Rotifera</taxon>
        <taxon>Eurotatoria</taxon>
        <taxon>Bdelloidea</taxon>
        <taxon>Philodinida</taxon>
        <taxon>Philodinidae</taxon>
        <taxon>Didymodactylos</taxon>
    </lineage>
</organism>
<evidence type="ECO:0000313" key="4">
    <source>
        <dbReference type="EMBL" id="CAF4050207.1"/>
    </source>
</evidence>
<evidence type="ECO:0000256" key="2">
    <source>
        <dbReference type="PROSITE-ProRule" id="PRU00504"/>
    </source>
</evidence>
<dbReference type="Proteomes" id="UP000677228">
    <property type="component" value="Unassembled WGS sequence"/>
</dbReference>
<feature type="repeat" description="NHL" evidence="2">
    <location>
        <begin position="267"/>
        <end position="310"/>
    </location>
</feature>
<dbReference type="PROSITE" id="PS51125">
    <property type="entry name" value="NHL"/>
    <property type="match status" value="1"/>
</dbReference>
<dbReference type="GO" id="GO:0008270">
    <property type="term" value="F:zinc ion binding"/>
    <property type="evidence" value="ECO:0007669"/>
    <property type="project" value="UniProtKB-KW"/>
</dbReference>
<dbReference type="InterPro" id="IPR050952">
    <property type="entry name" value="TRIM-NHL_E3_ligases"/>
</dbReference>
<dbReference type="CDD" id="cd05819">
    <property type="entry name" value="NHL"/>
    <property type="match status" value="1"/>
</dbReference>
<evidence type="ECO:0000313" key="5">
    <source>
        <dbReference type="Proteomes" id="UP000677228"/>
    </source>
</evidence>
<dbReference type="Gene3D" id="2.40.10.500">
    <property type="match status" value="2"/>
</dbReference>
<dbReference type="AlphaFoldDB" id="A0A8S2ERU0"/>
<dbReference type="PANTHER" id="PTHR24104">
    <property type="entry name" value="E3 UBIQUITIN-PROTEIN LIGASE NHLRC1-RELATED"/>
    <property type="match status" value="1"/>
</dbReference>
<proteinExistence type="predicted"/>
<sequence>PIETASCEAFTKPPPLSMCTPATWNKNGITVAGVNGINGSFATHLFQPQGIFIDQFDNLYVADSENDRIQKFVQGSNVGVTVAGGNGRGSRTDQLSLPTDVFVNSVGDIIVADYYNNRTQRWSVDGAQYITTIDQSSSSRHDGVFGNKQGDIYVSTFGSGRIVKYSSMNSKIVATDLVYPTGIVVDQCDTVYIADHTQHYVKKFTNQSLIGTTILGVKNESGTDSLHLNYPTDITLDLYGNLYIAERLNHRIQRVNVRDNTVDTILGSAQGIAGNDSKHLNCAEGIAFDSQWNLYVSDCKNHRIQKFLFESGKLYC</sequence>
<evidence type="ECO:0000313" key="3">
    <source>
        <dbReference type="EMBL" id="CAF1242700.1"/>
    </source>
</evidence>
<dbReference type="InterPro" id="IPR011042">
    <property type="entry name" value="6-blade_b-propeller_TolB-like"/>
</dbReference>
<feature type="non-terminal residue" evidence="3">
    <location>
        <position position="1"/>
    </location>
</feature>
<name>A0A8S2ERU0_9BILA</name>
<gene>
    <name evidence="3" type="ORF">OVA965_LOCUS25900</name>
    <name evidence="4" type="ORF">TMI583_LOCUS26633</name>
</gene>
<evidence type="ECO:0000256" key="1">
    <source>
        <dbReference type="ARBA" id="ARBA00022737"/>
    </source>
</evidence>
<dbReference type="Proteomes" id="UP000682733">
    <property type="component" value="Unassembled WGS sequence"/>
</dbReference>
<dbReference type="EMBL" id="CAJNOK010016306">
    <property type="protein sequence ID" value="CAF1242700.1"/>
    <property type="molecule type" value="Genomic_DNA"/>
</dbReference>
<accession>A0A8S2ERU0</accession>
<dbReference type="EMBL" id="CAJOBA010037855">
    <property type="protein sequence ID" value="CAF4050207.1"/>
    <property type="molecule type" value="Genomic_DNA"/>
</dbReference>
<protein>
    <submittedName>
        <fullName evidence="3">Uncharacterized protein</fullName>
    </submittedName>
</protein>
<dbReference type="PANTHER" id="PTHR24104:SF25">
    <property type="entry name" value="PROTEIN LIN-41"/>
    <property type="match status" value="1"/>
</dbReference>
<reference evidence="3" key="1">
    <citation type="submission" date="2021-02" db="EMBL/GenBank/DDBJ databases">
        <authorList>
            <person name="Nowell W R."/>
        </authorList>
    </citation>
    <scope>NUCLEOTIDE SEQUENCE</scope>
</reference>